<dbReference type="RefSeq" id="WP_155702177.1">
    <property type="nucleotide sequence ID" value="NZ_CP034235.1"/>
</dbReference>
<evidence type="ECO:0000313" key="2">
    <source>
        <dbReference type="Proteomes" id="UP000426246"/>
    </source>
</evidence>
<dbReference type="KEGG" id="ppsc:EHS13_20380"/>
<organism evidence="1 2">
    <name type="scientific">Paenibacillus psychroresistens</name>
    <dbReference type="NCBI Taxonomy" id="1778678"/>
    <lineage>
        <taxon>Bacteria</taxon>
        <taxon>Bacillati</taxon>
        <taxon>Bacillota</taxon>
        <taxon>Bacilli</taxon>
        <taxon>Bacillales</taxon>
        <taxon>Paenibacillaceae</taxon>
        <taxon>Paenibacillus</taxon>
    </lineage>
</organism>
<keyword evidence="2" id="KW-1185">Reference proteome</keyword>
<reference evidence="2" key="1">
    <citation type="submission" date="2018-11" db="EMBL/GenBank/DDBJ databases">
        <title>Complete genome sequence of Paenibacillus sp. ML311-T8.</title>
        <authorList>
            <person name="Nam Y.-D."/>
            <person name="Kang J."/>
            <person name="Chung W.-H."/>
            <person name="Park Y.S."/>
        </authorList>
    </citation>
    <scope>NUCLEOTIDE SEQUENCE [LARGE SCALE GENOMIC DNA]</scope>
    <source>
        <strain evidence="2">ML311-T8</strain>
    </source>
</reference>
<evidence type="ECO:0000313" key="1">
    <source>
        <dbReference type="EMBL" id="QGQ97077.1"/>
    </source>
</evidence>
<dbReference type="EMBL" id="CP034235">
    <property type="protein sequence ID" value="QGQ97077.1"/>
    <property type="molecule type" value="Genomic_DNA"/>
</dbReference>
<sequence length="66" mass="7449">MTHGFKLKTDVDFHNAILFKCLVSITQDGEEVGNGYILSQGHHAIETIDSYFFKNACEFTVISMVH</sequence>
<gene>
    <name evidence="1" type="ORF">EHS13_20380</name>
</gene>
<protein>
    <submittedName>
        <fullName evidence="1">Uncharacterized protein</fullName>
    </submittedName>
</protein>
<proteinExistence type="predicted"/>
<dbReference type="Proteomes" id="UP000426246">
    <property type="component" value="Chromosome"/>
</dbReference>
<dbReference type="AlphaFoldDB" id="A0A6B8RML1"/>
<name>A0A6B8RML1_9BACL</name>
<dbReference type="OrthoDB" id="2626601at2"/>
<accession>A0A6B8RML1</accession>